<dbReference type="Gene3D" id="3.90.1150.10">
    <property type="entry name" value="Aspartate Aminotransferase, domain 1"/>
    <property type="match status" value="1"/>
</dbReference>
<dbReference type="InterPro" id="IPR015424">
    <property type="entry name" value="PyrdxlP-dep_Trfase"/>
</dbReference>
<organism evidence="1">
    <name type="scientific">marine metagenome</name>
    <dbReference type="NCBI Taxonomy" id="408172"/>
    <lineage>
        <taxon>unclassified sequences</taxon>
        <taxon>metagenomes</taxon>
        <taxon>ecological metagenomes</taxon>
    </lineage>
</organism>
<accession>A0A382PZH1</accession>
<name>A0A382PZH1_9ZZZZ</name>
<dbReference type="EMBL" id="UINC01110575">
    <property type="protein sequence ID" value="SVC78170.1"/>
    <property type="molecule type" value="Genomic_DNA"/>
</dbReference>
<feature type="non-terminal residue" evidence="1">
    <location>
        <position position="166"/>
    </location>
</feature>
<dbReference type="InterPro" id="IPR015422">
    <property type="entry name" value="PyrdxlP-dep_Trfase_small"/>
</dbReference>
<evidence type="ECO:0000313" key="1">
    <source>
        <dbReference type="EMBL" id="SVC78170.1"/>
    </source>
</evidence>
<gene>
    <name evidence="1" type="ORF">METZ01_LOCUS331024</name>
</gene>
<dbReference type="InterPro" id="IPR015421">
    <property type="entry name" value="PyrdxlP-dep_Trfase_major"/>
</dbReference>
<evidence type="ECO:0008006" key="2">
    <source>
        <dbReference type="Google" id="ProtNLM"/>
    </source>
</evidence>
<proteinExistence type="predicted"/>
<dbReference type="Gene3D" id="3.40.640.10">
    <property type="entry name" value="Type I PLP-dependent aspartate aminotransferase-like (Major domain)"/>
    <property type="match status" value="1"/>
</dbReference>
<dbReference type="SUPFAM" id="SSF53383">
    <property type="entry name" value="PLP-dependent transferases"/>
    <property type="match status" value="1"/>
</dbReference>
<dbReference type="AlphaFoldDB" id="A0A382PZH1"/>
<sequence>MRRSKLAAGGANVFQLIRAKRSEAINNGQKLLDLSIGEPRGPALRRAREAASVAILSNDEAMHAYQYNGSPAVPDFSPRFINAHLRREIPSEDVDYLPISGIKPILGLLPLACGCATEELLVATMSKPGYPIPADWCAFHPKVTHQALPLNSDNKFRFKVDDIPDG</sequence>
<reference evidence="1" key="1">
    <citation type="submission" date="2018-05" db="EMBL/GenBank/DDBJ databases">
        <authorList>
            <person name="Lanie J.A."/>
            <person name="Ng W.-L."/>
            <person name="Kazmierczak K.M."/>
            <person name="Andrzejewski T.M."/>
            <person name="Davidsen T.M."/>
            <person name="Wayne K.J."/>
            <person name="Tettelin H."/>
            <person name="Glass J.I."/>
            <person name="Rusch D."/>
            <person name="Podicherti R."/>
            <person name="Tsui H.-C.T."/>
            <person name="Winkler M.E."/>
        </authorList>
    </citation>
    <scope>NUCLEOTIDE SEQUENCE</scope>
</reference>
<protein>
    <recommendedName>
        <fullName evidence="2">Aminotransferase class I/classII domain-containing protein</fullName>
    </recommendedName>
</protein>